<comment type="caution">
    <text evidence="5">The sequence shown here is derived from an EMBL/GenBank/DDBJ whole genome shotgun (WGS) entry which is preliminary data.</text>
</comment>
<dbReference type="SUPFAM" id="SSF52540">
    <property type="entry name" value="P-loop containing nucleoside triphosphate hydrolases"/>
    <property type="match status" value="1"/>
</dbReference>
<gene>
    <name evidence="5" type="ORF">LK09_01110</name>
</gene>
<dbReference type="Pfam" id="PF00211">
    <property type="entry name" value="Guanylate_cyc"/>
    <property type="match status" value="2"/>
</dbReference>
<evidence type="ECO:0000313" key="6">
    <source>
        <dbReference type="Proteomes" id="UP000031030"/>
    </source>
</evidence>
<dbReference type="GO" id="GO:0004016">
    <property type="term" value="F:adenylate cyclase activity"/>
    <property type="evidence" value="ECO:0007669"/>
    <property type="project" value="UniProtKB-ARBA"/>
</dbReference>
<dbReference type="SUPFAM" id="SSF55073">
    <property type="entry name" value="Nucleotide cyclase"/>
    <property type="match status" value="2"/>
</dbReference>
<dbReference type="Proteomes" id="UP000031030">
    <property type="component" value="Unassembled WGS sequence"/>
</dbReference>
<keyword evidence="1" id="KW-0547">Nucleotide-binding</keyword>
<dbReference type="OrthoDB" id="5476461at2"/>
<dbReference type="PROSITE" id="PS50125">
    <property type="entry name" value="GUANYLATE_CYCLASE_2"/>
    <property type="match status" value="2"/>
</dbReference>
<dbReference type="PANTHER" id="PTHR16305:SF28">
    <property type="entry name" value="GUANYLATE CYCLASE DOMAIN-CONTAINING PROTEIN"/>
    <property type="match status" value="1"/>
</dbReference>
<dbReference type="GO" id="GO:0035556">
    <property type="term" value="P:intracellular signal transduction"/>
    <property type="evidence" value="ECO:0007669"/>
    <property type="project" value="InterPro"/>
</dbReference>
<dbReference type="PANTHER" id="PTHR16305">
    <property type="entry name" value="TESTICULAR SOLUBLE ADENYLYL CYCLASE"/>
    <property type="match status" value="1"/>
</dbReference>
<dbReference type="GO" id="GO:0009190">
    <property type="term" value="P:cyclic nucleotide biosynthetic process"/>
    <property type="evidence" value="ECO:0007669"/>
    <property type="project" value="InterPro"/>
</dbReference>
<dbReference type="Gene3D" id="3.40.50.300">
    <property type="entry name" value="P-loop containing nucleotide triphosphate hydrolases"/>
    <property type="match status" value="1"/>
</dbReference>
<dbReference type="GO" id="GO:0005524">
    <property type="term" value="F:ATP binding"/>
    <property type="evidence" value="ECO:0007669"/>
    <property type="project" value="UniProtKB-KW"/>
</dbReference>
<feature type="domain" description="Guanylate cyclase" evidence="4">
    <location>
        <begin position="255"/>
        <end position="379"/>
    </location>
</feature>
<protein>
    <recommendedName>
        <fullName evidence="4">Guanylate cyclase domain-containing protein</fullName>
    </recommendedName>
</protein>
<organism evidence="5 6">
    <name type="scientific">Microbacterium mangrovi</name>
    <dbReference type="NCBI Taxonomy" id="1348253"/>
    <lineage>
        <taxon>Bacteria</taxon>
        <taxon>Bacillati</taxon>
        <taxon>Actinomycetota</taxon>
        <taxon>Actinomycetes</taxon>
        <taxon>Micrococcales</taxon>
        <taxon>Microbacteriaceae</taxon>
        <taxon>Microbacterium</taxon>
    </lineage>
</organism>
<dbReference type="SMART" id="SM00044">
    <property type="entry name" value="CYCc"/>
    <property type="match status" value="1"/>
</dbReference>
<dbReference type="SUPFAM" id="SSF48452">
    <property type="entry name" value="TPR-like"/>
    <property type="match status" value="2"/>
</dbReference>
<dbReference type="InterPro" id="IPR001054">
    <property type="entry name" value="A/G_cyclase"/>
</dbReference>
<evidence type="ECO:0000256" key="3">
    <source>
        <dbReference type="SAM" id="MobiDB-lite"/>
    </source>
</evidence>
<dbReference type="GO" id="GO:0005737">
    <property type="term" value="C:cytoplasm"/>
    <property type="evidence" value="ECO:0007669"/>
    <property type="project" value="TreeGrafter"/>
</dbReference>
<dbReference type="EMBL" id="JTDK01000001">
    <property type="protein sequence ID" value="KHK99949.1"/>
    <property type="molecule type" value="Genomic_DNA"/>
</dbReference>
<dbReference type="AlphaFoldDB" id="A0A0B2A9V2"/>
<dbReference type="InterPro" id="IPR019734">
    <property type="entry name" value="TPR_rpt"/>
</dbReference>
<feature type="compositionally biased region" description="Low complexity" evidence="3">
    <location>
        <begin position="221"/>
        <end position="230"/>
    </location>
</feature>
<dbReference type="Gene3D" id="1.25.40.10">
    <property type="entry name" value="Tetratricopeptide repeat domain"/>
    <property type="match status" value="2"/>
</dbReference>
<reference evidence="5 6" key="1">
    <citation type="submission" date="2014-11" db="EMBL/GenBank/DDBJ databases">
        <title>Genome sequence of Microbacterium mangrovi MUSC 115(T).</title>
        <authorList>
            <person name="Lee L.-H."/>
        </authorList>
    </citation>
    <scope>NUCLEOTIDE SEQUENCE [LARGE SCALE GENOMIC DNA]</scope>
    <source>
        <strain evidence="5 6">MUSC 115</strain>
    </source>
</reference>
<proteinExistence type="predicted"/>
<keyword evidence="6" id="KW-1185">Reference proteome</keyword>
<evidence type="ECO:0000256" key="1">
    <source>
        <dbReference type="ARBA" id="ARBA00022741"/>
    </source>
</evidence>
<evidence type="ECO:0000259" key="4">
    <source>
        <dbReference type="PROSITE" id="PS50125"/>
    </source>
</evidence>
<dbReference type="RefSeq" id="WP_039394480.1">
    <property type="nucleotide sequence ID" value="NZ_JTDK01000001.1"/>
</dbReference>
<dbReference type="InterPro" id="IPR011990">
    <property type="entry name" value="TPR-like_helical_dom_sf"/>
</dbReference>
<feature type="domain" description="Guanylate cyclase" evidence="4">
    <location>
        <begin position="38"/>
        <end position="173"/>
    </location>
</feature>
<dbReference type="InterPro" id="IPR029787">
    <property type="entry name" value="Nucleotide_cyclase"/>
</dbReference>
<evidence type="ECO:0000256" key="2">
    <source>
        <dbReference type="ARBA" id="ARBA00022840"/>
    </source>
</evidence>
<dbReference type="CDD" id="cd07302">
    <property type="entry name" value="CHD"/>
    <property type="match status" value="2"/>
</dbReference>
<dbReference type="Pfam" id="PF13191">
    <property type="entry name" value="AAA_16"/>
    <property type="match status" value="1"/>
</dbReference>
<feature type="region of interest" description="Disordered" evidence="3">
    <location>
        <begin position="205"/>
        <end position="230"/>
    </location>
</feature>
<dbReference type="SMART" id="SM00028">
    <property type="entry name" value="TPR"/>
    <property type="match status" value="2"/>
</dbReference>
<name>A0A0B2A9V2_9MICO</name>
<keyword evidence="2" id="KW-0067">ATP-binding</keyword>
<dbReference type="Pfam" id="PF13424">
    <property type="entry name" value="TPR_12"/>
    <property type="match status" value="1"/>
</dbReference>
<dbReference type="InterPro" id="IPR041664">
    <property type="entry name" value="AAA_16"/>
</dbReference>
<dbReference type="Gene3D" id="3.30.70.1230">
    <property type="entry name" value="Nucleotide cyclase"/>
    <property type="match status" value="2"/>
</dbReference>
<dbReference type="InterPro" id="IPR027417">
    <property type="entry name" value="P-loop_NTPase"/>
</dbReference>
<dbReference type="STRING" id="1348253.LK09_01110"/>
<accession>A0A0B2A9V2</accession>
<sequence length="1263" mass="134658">MSRDPQHAGVDLRPFVPRVVAEWLAAEPQRRHRRVPGTMVFADISGFTKLTERLARRGRVGAELLSDTLDHTFGTLLAPAFADGADLLKWGGDAVLLLYRGDEHAARAAHASHGMRSALRELVRSRALPVPAPLRMSIGIHSGRFDLFFVGDPLSHRELIVAGPDVSRLALIEQACSAGQILLSAETAALLPARVRGGTIEVDGSPARLLRSSPQPDAAPPDDAAPAVPVADTLPPVIRERLLAGRGEPEHRPISVGFVQFSGTDALIAEGDDEAAADAVQDMVVAVQRACLQRGVTFFESDLAADGGKIMLTAGAPRSAGRDAERMLRAAHDIAAHAGRLGIRVGVNTGHVFAGELGPAVRRTYSIKGDAVNLAARLLGRAQPGQAVATARVVDEARIAVDTEALAPFLVKGKRDPVHAVIVRDVSAGTGAAWTETRFVGREEELTRLRHALTEAVDGRGTVIDLVGEPGIGKSRLVAELAVPAGMPQLTTAVSSYETATPYAAIGILLRQVLGIGPHDTPDAAATRLEDAVRTRAAELEPWLPLLGVPLDLDLPSTREVDELEERFRRGRIEEVTIALLGALLTEPAVLVFEDAHLMDEASGALLHRFEDEVQRQPWLVIVTRRYIPVGYVPGLEGERDTRITLGGMPPERALELLESAAGASRPSRHTLEAMAERAAGNPLFLASLAANVHAAEGEDDLPGSVEALLLVDIDRLTLADRTLLRLAAVLGARFEADILARLHADADAASPLAVDEIASRLNEFVRPADGGILEFRHAMVRDVAYAGLPFRQRRQMHERVATTLESLGDRTAGPDLLSLHFHAAGLHEKAWSASLQAAAEARAKYAYAQAATFFARALDSATHLPEVTPGERSAASVSLGECLDMAGDANGALAALRRARRDLHGDVVRSADVMHKEARITLRLGRYRATLAELTRAMRVLDGIEGNQADTVRARIANRYGFCLHLQNRGDEAVRWGHASVEFAEASADLEVLADAYNALHLSYAASTMPEERPYGQLALGLYEQLDDLSGQAHTLNNLAIDTYNDGDWNGAIDAFARAAESFHRLGDDANEANALYNRAEVLVAQGRHDEALPVVTAALHLARRVDDEELVGLALREQARAASGTGDPTRAGALFAEARAVLAGLDLASEVALLDAAHAEALADAGDPDQALALLDRAIAAAAAKASETLARLHRIRAQALVRQGSPELAAAAAREGLTHTMGAHGGYEPALLRLALAEATGDETLREESRRALAALGVVA</sequence>
<evidence type="ECO:0000313" key="5">
    <source>
        <dbReference type="EMBL" id="KHK99949.1"/>
    </source>
</evidence>